<dbReference type="SUPFAM" id="SSF54593">
    <property type="entry name" value="Glyoxalase/Bleomycin resistance protein/Dihydroxybiphenyl dioxygenase"/>
    <property type="match status" value="1"/>
</dbReference>
<dbReference type="InterPro" id="IPR029068">
    <property type="entry name" value="Glyas_Bleomycin-R_OHBP_Dase"/>
</dbReference>
<accession>A0A5M6CKJ7</accession>
<evidence type="ECO:0000313" key="2">
    <source>
        <dbReference type="EMBL" id="KAA5535738.1"/>
    </source>
</evidence>
<dbReference type="EMBL" id="VWSG01000003">
    <property type="protein sequence ID" value="KAA5535738.1"/>
    <property type="molecule type" value="Genomic_DNA"/>
</dbReference>
<comment type="caution">
    <text evidence="2">The sequence shown here is derived from an EMBL/GenBank/DDBJ whole genome shotgun (WGS) entry which is preliminary data.</text>
</comment>
<gene>
    <name evidence="2" type="ORF">F0460_04685</name>
</gene>
<sequence length="146" mass="17086">MKLWKTKKTTLRGLATVSFFADNLQEAKKWYTEFLGIDRYYIFPDKENPAYIEFRIGDFEHELGIIDKKYQPKLASDKIGGAVVFWHVDDIKKTFEKLVKMGATEYEKITEREDGFITSSVVDPFGNILGIMYNPHYLEILKSMNR</sequence>
<protein>
    <submittedName>
        <fullName evidence="2">VOC family protein</fullName>
    </submittedName>
</protein>
<dbReference type="PROSITE" id="PS51819">
    <property type="entry name" value="VOC"/>
    <property type="match status" value="1"/>
</dbReference>
<evidence type="ECO:0000313" key="3">
    <source>
        <dbReference type="Proteomes" id="UP000325141"/>
    </source>
</evidence>
<dbReference type="AlphaFoldDB" id="A0A5M6CKJ7"/>
<evidence type="ECO:0000259" key="1">
    <source>
        <dbReference type="PROSITE" id="PS51819"/>
    </source>
</evidence>
<dbReference type="InterPro" id="IPR037523">
    <property type="entry name" value="VOC_core"/>
</dbReference>
<keyword evidence="3" id="KW-1185">Reference proteome</keyword>
<reference evidence="2 3" key="1">
    <citation type="submission" date="2019-09" db="EMBL/GenBank/DDBJ databases">
        <title>Genome sequence and assembly of Flavobacterium sp.</title>
        <authorList>
            <person name="Chhetri G."/>
        </authorList>
    </citation>
    <scope>NUCLEOTIDE SEQUENCE [LARGE SCALE GENOMIC DNA]</scope>
    <source>
        <strain evidence="2 3">SNL9</strain>
    </source>
</reference>
<feature type="domain" description="VOC" evidence="1">
    <location>
        <begin position="13"/>
        <end position="134"/>
    </location>
</feature>
<dbReference type="Gene3D" id="3.10.180.10">
    <property type="entry name" value="2,3-Dihydroxybiphenyl 1,2-Dioxygenase, domain 1"/>
    <property type="match status" value="1"/>
</dbReference>
<dbReference type="InterPro" id="IPR004360">
    <property type="entry name" value="Glyas_Fos-R_dOase_dom"/>
</dbReference>
<dbReference type="Proteomes" id="UP000325141">
    <property type="component" value="Unassembled WGS sequence"/>
</dbReference>
<organism evidence="2 3">
    <name type="scientific">Paenimyroides baculatum</name>
    <dbReference type="NCBI Taxonomy" id="2608000"/>
    <lineage>
        <taxon>Bacteria</taxon>
        <taxon>Pseudomonadati</taxon>
        <taxon>Bacteroidota</taxon>
        <taxon>Flavobacteriia</taxon>
        <taxon>Flavobacteriales</taxon>
        <taxon>Flavobacteriaceae</taxon>
        <taxon>Paenimyroides</taxon>
    </lineage>
</organism>
<name>A0A5M6CKJ7_9FLAO</name>
<proteinExistence type="predicted"/>
<dbReference type="Pfam" id="PF00903">
    <property type="entry name" value="Glyoxalase"/>
    <property type="match status" value="1"/>
</dbReference>